<evidence type="ECO:0000313" key="5">
    <source>
        <dbReference type="Proteomes" id="UP000005713"/>
    </source>
</evidence>
<dbReference type="Gene3D" id="3.40.50.1820">
    <property type="entry name" value="alpha/beta hydrolase"/>
    <property type="match status" value="1"/>
</dbReference>
<dbReference type="InterPro" id="IPR013094">
    <property type="entry name" value="AB_hydrolase_3"/>
</dbReference>
<dbReference type="AlphaFoldDB" id="A3K992"/>
<reference evidence="4 5" key="1">
    <citation type="submission" date="2006-06" db="EMBL/GenBank/DDBJ databases">
        <authorList>
            <person name="Moran M.A."/>
            <person name="Ferriera S."/>
            <person name="Johnson J."/>
            <person name="Kravitz S."/>
            <person name="Beeson K."/>
            <person name="Sutton G."/>
            <person name="Rogers Y.-H."/>
            <person name="Friedman R."/>
            <person name="Frazier M."/>
            <person name="Venter J.C."/>
        </authorList>
    </citation>
    <scope>NUCLEOTIDE SEQUENCE [LARGE SCALE GENOMIC DNA]</scope>
    <source>
        <strain evidence="4 5">E-37</strain>
    </source>
</reference>
<dbReference type="InterPro" id="IPR002168">
    <property type="entry name" value="Lipase_GDXG_HIS_AS"/>
</dbReference>
<dbReference type="OrthoDB" id="9806180at2"/>
<proteinExistence type="inferred from homology"/>
<evidence type="ECO:0000256" key="2">
    <source>
        <dbReference type="ARBA" id="ARBA00022801"/>
    </source>
</evidence>
<dbReference type="InterPro" id="IPR050300">
    <property type="entry name" value="GDXG_lipolytic_enzyme"/>
</dbReference>
<gene>
    <name evidence="4" type="ORF">SSE37_15316</name>
</gene>
<protein>
    <submittedName>
        <fullName evidence="4">Lipolytic enzyme</fullName>
    </submittedName>
</protein>
<organism evidence="4 5">
    <name type="scientific">Sagittula stellata (strain ATCC 700073 / DSM 11524 / E-37)</name>
    <dbReference type="NCBI Taxonomy" id="388399"/>
    <lineage>
        <taxon>Bacteria</taxon>
        <taxon>Pseudomonadati</taxon>
        <taxon>Pseudomonadota</taxon>
        <taxon>Alphaproteobacteria</taxon>
        <taxon>Rhodobacterales</taxon>
        <taxon>Roseobacteraceae</taxon>
        <taxon>Sagittula</taxon>
    </lineage>
</organism>
<dbReference type="EMBL" id="AAYA01000017">
    <property type="protein sequence ID" value="EBA06264.1"/>
    <property type="molecule type" value="Genomic_DNA"/>
</dbReference>
<dbReference type="PROSITE" id="PS01173">
    <property type="entry name" value="LIPASE_GDXG_HIS"/>
    <property type="match status" value="1"/>
</dbReference>
<feature type="domain" description="Alpha/beta hydrolase fold-3" evidence="3">
    <location>
        <begin position="69"/>
        <end position="268"/>
    </location>
</feature>
<dbReference type="eggNOG" id="COG0657">
    <property type="taxonomic scope" value="Bacteria"/>
</dbReference>
<evidence type="ECO:0000256" key="1">
    <source>
        <dbReference type="ARBA" id="ARBA00010515"/>
    </source>
</evidence>
<dbReference type="SUPFAM" id="SSF53474">
    <property type="entry name" value="alpha/beta-Hydrolases"/>
    <property type="match status" value="1"/>
</dbReference>
<dbReference type="PANTHER" id="PTHR48081">
    <property type="entry name" value="AB HYDROLASE SUPERFAMILY PROTEIN C4A8.06C"/>
    <property type="match status" value="1"/>
</dbReference>
<sequence length="298" mass="32405">MSWQLRLLNAQLRLLVKPRVGRTQDPEEAARSVERASRVAVHPPFLRFQERPGGLFWISCGPCAPRRVLLYFHGGGYVAGSPRTHRAMLGILSRMAGVEVVAPYYPLLQDKPFPAPFDAAEAAWRRLAVLGYRPRDVVLGGDSAGGGIALALLSALCQRQEAPAGAVVFSPWVDLAMTGASLRDNAALDPLLPADRVAELTEMFLAGADPRDPRASPLYADFPGCPPVRLTSSRTEILFSEIGEMARRLEAAGAQVSHEVHPSAPHAWPLFQGWLPEADDTLARAARFVQASFDDGIR</sequence>
<evidence type="ECO:0000313" key="4">
    <source>
        <dbReference type="EMBL" id="EBA06264.1"/>
    </source>
</evidence>
<dbReference type="RefSeq" id="WP_005862880.1">
    <property type="nucleotide sequence ID" value="NZ_AAYA01000017.1"/>
</dbReference>
<evidence type="ECO:0000259" key="3">
    <source>
        <dbReference type="Pfam" id="PF07859"/>
    </source>
</evidence>
<dbReference type="Pfam" id="PF07859">
    <property type="entry name" value="Abhydrolase_3"/>
    <property type="match status" value="1"/>
</dbReference>
<comment type="similarity">
    <text evidence="1">Belongs to the 'GDXG' lipolytic enzyme family.</text>
</comment>
<dbReference type="InterPro" id="IPR029058">
    <property type="entry name" value="AB_hydrolase_fold"/>
</dbReference>
<accession>A3K992</accession>
<comment type="caution">
    <text evidence="4">The sequence shown here is derived from an EMBL/GenBank/DDBJ whole genome shotgun (WGS) entry which is preliminary data.</text>
</comment>
<dbReference type="PANTHER" id="PTHR48081:SF30">
    <property type="entry name" value="ACETYL-HYDROLASE LIPR-RELATED"/>
    <property type="match status" value="1"/>
</dbReference>
<name>A3K992_SAGS3</name>
<dbReference type="GO" id="GO:0004806">
    <property type="term" value="F:triacylglycerol lipase activity"/>
    <property type="evidence" value="ECO:0007669"/>
    <property type="project" value="TreeGrafter"/>
</dbReference>
<keyword evidence="5" id="KW-1185">Reference proteome</keyword>
<dbReference type="Proteomes" id="UP000005713">
    <property type="component" value="Unassembled WGS sequence"/>
</dbReference>
<keyword evidence="2" id="KW-0378">Hydrolase</keyword>